<dbReference type="PANTHER" id="PTHR28643">
    <property type="entry name" value="SWI5-DEPENDENT RECOMBINATION DNA REPAIR PROTEIN 1 HOMOLOG"/>
    <property type="match status" value="1"/>
</dbReference>
<organism evidence="11">
    <name type="scientific">Ixodes ricinus</name>
    <name type="common">Common tick</name>
    <name type="synonym">Acarus ricinus</name>
    <dbReference type="NCBI Taxonomy" id="34613"/>
    <lineage>
        <taxon>Eukaryota</taxon>
        <taxon>Metazoa</taxon>
        <taxon>Ecdysozoa</taxon>
        <taxon>Arthropoda</taxon>
        <taxon>Chelicerata</taxon>
        <taxon>Arachnida</taxon>
        <taxon>Acari</taxon>
        <taxon>Parasitiformes</taxon>
        <taxon>Ixodida</taxon>
        <taxon>Ixodoidea</taxon>
        <taxon>Ixodidae</taxon>
        <taxon>Ixodinae</taxon>
        <taxon>Ixodes</taxon>
    </lineage>
</organism>
<keyword evidence="6" id="KW-0175">Coiled coil</keyword>
<dbReference type="AlphaFoldDB" id="A0A131Y3P6"/>
<keyword evidence="4" id="KW-0227">DNA damage</keyword>
<dbReference type="Gene3D" id="6.10.140.1020">
    <property type="match status" value="1"/>
</dbReference>
<evidence type="ECO:0000256" key="6">
    <source>
        <dbReference type="ARBA" id="ARBA00023054"/>
    </source>
</evidence>
<keyword evidence="9" id="KW-0539">Nucleus</keyword>
<evidence type="ECO:0000256" key="5">
    <source>
        <dbReference type="ARBA" id="ARBA00023015"/>
    </source>
</evidence>
<protein>
    <recommendedName>
        <fullName evidence="3">Swi5-dependent recombination DNA repair protein 1 homolog</fullName>
    </recommendedName>
    <alternativeName>
        <fullName evidence="10">Meiosis protein 5 homolog</fullName>
    </alternativeName>
</protein>
<proteinExistence type="evidence at transcript level"/>
<dbReference type="InterPro" id="IPR018468">
    <property type="entry name" value="SFR1/Mei5"/>
</dbReference>
<dbReference type="GO" id="GO:0000724">
    <property type="term" value="P:double-strand break repair via homologous recombination"/>
    <property type="evidence" value="ECO:0007669"/>
    <property type="project" value="InterPro"/>
</dbReference>
<keyword evidence="7" id="KW-0804">Transcription</keyword>
<accession>A0A131Y3P6</accession>
<name>A0A131Y3P6_IXORI</name>
<comment type="subcellular location">
    <subcellularLocation>
        <location evidence="1">Nucleus</location>
    </subcellularLocation>
</comment>
<evidence type="ECO:0000256" key="3">
    <source>
        <dbReference type="ARBA" id="ARBA00014688"/>
    </source>
</evidence>
<dbReference type="GO" id="GO:0032798">
    <property type="term" value="C:Swi5-Sfr1 complex"/>
    <property type="evidence" value="ECO:0007669"/>
    <property type="project" value="InterPro"/>
</dbReference>
<sequence length="109" mass="12300">MTEEHSSSGDPTVASNAHSLRKAIAEMKAEISKKQELLRKLHMVKTHRIKNSENSIEDLISQWRSAAQDALTDLQKQMPEPKPSLKNMLANLNIEHSLVGYNEEDDCFA</sequence>
<evidence type="ECO:0000256" key="4">
    <source>
        <dbReference type="ARBA" id="ARBA00022763"/>
    </source>
</evidence>
<dbReference type="EMBL" id="GEFM01001927">
    <property type="protein sequence ID" value="JAP73869.1"/>
    <property type="molecule type" value="mRNA"/>
</dbReference>
<dbReference type="GO" id="GO:0003713">
    <property type="term" value="F:transcription coactivator activity"/>
    <property type="evidence" value="ECO:0007669"/>
    <property type="project" value="InterPro"/>
</dbReference>
<evidence type="ECO:0000256" key="1">
    <source>
        <dbReference type="ARBA" id="ARBA00004123"/>
    </source>
</evidence>
<evidence type="ECO:0000256" key="9">
    <source>
        <dbReference type="ARBA" id="ARBA00023242"/>
    </source>
</evidence>
<evidence type="ECO:0000256" key="10">
    <source>
        <dbReference type="ARBA" id="ARBA00033234"/>
    </source>
</evidence>
<evidence type="ECO:0000256" key="7">
    <source>
        <dbReference type="ARBA" id="ARBA00023163"/>
    </source>
</evidence>
<keyword evidence="5" id="KW-0805">Transcription regulation</keyword>
<evidence type="ECO:0000313" key="11">
    <source>
        <dbReference type="EMBL" id="JAP73869.1"/>
    </source>
</evidence>
<keyword evidence="8" id="KW-0234">DNA repair</keyword>
<evidence type="ECO:0000256" key="8">
    <source>
        <dbReference type="ARBA" id="ARBA00023204"/>
    </source>
</evidence>
<evidence type="ECO:0000256" key="2">
    <source>
        <dbReference type="ARBA" id="ARBA00008729"/>
    </source>
</evidence>
<reference evidence="11" key="1">
    <citation type="submission" date="2016-02" db="EMBL/GenBank/DDBJ databases">
        <title>RNAseq analyses of the midgut from blood- or serum-fed Ixodes ricinus ticks.</title>
        <authorList>
            <person name="Perner J."/>
            <person name="Provaznik J."/>
            <person name="Schrenkova J."/>
            <person name="Urbanova V."/>
            <person name="Ribeiro J.M."/>
            <person name="Kopacek P."/>
        </authorList>
    </citation>
    <scope>NUCLEOTIDE SEQUENCE</scope>
    <source>
        <tissue evidence="11">Gut</tissue>
    </source>
</reference>
<dbReference type="Pfam" id="PF10376">
    <property type="entry name" value="Mei5"/>
    <property type="match status" value="1"/>
</dbReference>
<dbReference type="InterPro" id="IPR042429">
    <property type="entry name" value="SFR1"/>
</dbReference>
<dbReference type="PANTHER" id="PTHR28643:SF1">
    <property type="entry name" value="SWI5-DEPENDENT RECOMBINATION DNA REPAIR PROTEIN 1 HOMOLOG"/>
    <property type="match status" value="1"/>
</dbReference>
<comment type="similarity">
    <text evidence="2">Belongs to the SFR1/MEI5 family.</text>
</comment>